<reference evidence="1" key="1">
    <citation type="submission" date="2021-01" db="EMBL/GenBank/DDBJ databases">
        <title>Adiantum capillus-veneris genome.</title>
        <authorList>
            <person name="Fang Y."/>
            <person name="Liao Q."/>
        </authorList>
    </citation>
    <scope>NUCLEOTIDE SEQUENCE</scope>
    <source>
        <strain evidence="1">H3</strain>
        <tissue evidence="1">Leaf</tissue>
    </source>
</reference>
<organism evidence="1 2">
    <name type="scientific">Adiantum capillus-veneris</name>
    <name type="common">Maidenhair fern</name>
    <dbReference type="NCBI Taxonomy" id="13818"/>
    <lineage>
        <taxon>Eukaryota</taxon>
        <taxon>Viridiplantae</taxon>
        <taxon>Streptophyta</taxon>
        <taxon>Embryophyta</taxon>
        <taxon>Tracheophyta</taxon>
        <taxon>Polypodiopsida</taxon>
        <taxon>Polypodiidae</taxon>
        <taxon>Polypodiales</taxon>
        <taxon>Pteridineae</taxon>
        <taxon>Pteridaceae</taxon>
        <taxon>Vittarioideae</taxon>
        <taxon>Adiantum</taxon>
    </lineage>
</organism>
<name>A0A9D4ZEH8_ADICA</name>
<comment type="caution">
    <text evidence="1">The sequence shown here is derived from an EMBL/GenBank/DDBJ whole genome shotgun (WGS) entry which is preliminary data.</text>
</comment>
<dbReference type="Proteomes" id="UP000886520">
    <property type="component" value="Chromosome 12"/>
</dbReference>
<keyword evidence="2" id="KW-1185">Reference proteome</keyword>
<dbReference type="EMBL" id="JABFUD020000012">
    <property type="protein sequence ID" value="KAI5072414.1"/>
    <property type="molecule type" value="Genomic_DNA"/>
</dbReference>
<sequence length="100" mass="11205">MAAPNMLEDHLGCLAETVHGRWMISKFDWQEPLLVMSKELAKCEGQSLKISTPAQLWWPPMCTDEEEERLVTAGPTRVSPCVESLPARSGDLNKPNIRSL</sequence>
<dbReference type="AlphaFoldDB" id="A0A9D4ZEH8"/>
<protein>
    <submittedName>
        <fullName evidence="1">Uncharacterized protein</fullName>
    </submittedName>
</protein>
<evidence type="ECO:0000313" key="2">
    <source>
        <dbReference type="Proteomes" id="UP000886520"/>
    </source>
</evidence>
<evidence type="ECO:0000313" key="1">
    <source>
        <dbReference type="EMBL" id="KAI5072414.1"/>
    </source>
</evidence>
<gene>
    <name evidence="1" type="ORF">GOP47_0012520</name>
</gene>
<accession>A0A9D4ZEH8</accession>
<proteinExistence type="predicted"/>